<proteinExistence type="predicted"/>
<comment type="domain">
    <text evidence="1">The EXKPK motif is conserved in inositol-pentakisphosphate 2-kinases of both family 1 and 2.</text>
</comment>
<sequence length="109" mass="12058">MMQEDPATVLDGMWGGEDWQAARDSALQTIKNATDGTAAEITDSVWQGWSMEEKACKIREFLISTTLKDCSVMITFQRVDDANKDSPSLVTDPETGVSVQVCHVKYILV</sequence>
<dbReference type="RefSeq" id="XP_014145842.1">
    <property type="nucleotide sequence ID" value="XM_014290367.1"/>
</dbReference>
<reference evidence="2 3" key="1">
    <citation type="submission" date="2011-02" db="EMBL/GenBank/DDBJ databases">
        <title>The Genome Sequence of Sphaeroforma arctica JP610.</title>
        <authorList>
            <consortium name="The Broad Institute Genome Sequencing Platform"/>
            <person name="Russ C."/>
            <person name="Cuomo C."/>
            <person name="Young S.K."/>
            <person name="Zeng Q."/>
            <person name="Gargeya S."/>
            <person name="Alvarado L."/>
            <person name="Berlin A."/>
            <person name="Chapman S.B."/>
            <person name="Chen Z."/>
            <person name="Freedman E."/>
            <person name="Gellesch M."/>
            <person name="Goldberg J."/>
            <person name="Griggs A."/>
            <person name="Gujja S."/>
            <person name="Heilman E."/>
            <person name="Heiman D."/>
            <person name="Howarth C."/>
            <person name="Mehta T."/>
            <person name="Neiman D."/>
            <person name="Pearson M."/>
            <person name="Roberts A."/>
            <person name="Saif S."/>
            <person name="Shea T."/>
            <person name="Shenoy N."/>
            <person name="Sisk P."/>
            <person name="Stolte C."/>
            <person name="Sykes S."/>
            <person name="White J."/>
            <person name="Yandava C."/>
            <person name="Burger G."/>
            <person name="Gray M.W."/>
            <person name="Holland P.W.H."/>
            <person name="King N."/>
            <person name="Lang F.B.F."/>
            <person name="Roger A.J."/>
            <person name="Ruiz-Trillo I."/>
            <person name="Haas B."/>
            <person name="Nusbaum C."/>
            <person name="Birren B."/>
        </authorList>
    </citation>
    <scope>NUCLEOTIDE SEQUENCE [LARGE SCALE GENOMIC DNA]</scope>
    <source>
        <strain evidence="2 3">JP610</strain>
    </source>
</reference>
<keyword evidence="3" id="KW-1185">Reference proteome</keyword>
<dbReference type="EMBL" id="KQ247835">
    <property type="protein sequence ID" value="KNC71940.1"/>
    <property type="molecule type" value="Genomic_DNA"/>
</dbReference>
<protein>
    <recommendedName>
        <fullName evidence="1">Inositol-pentakisphosphate 2-kinase</fullName>
        <ecNumber evidence="1">2.7.1.158</ecNumber>
    </recommendedName>
</protein>
<dbReference type="AlphaFoldDB" id="A0A0L0F5E1"/>
<evidence type="ECO:0000256" key="1">
    <source>
        <dbReference type="RuleBase" id="RU364126"/>
    </source>
</evidence>
<comment type="function">
    <text evidence="1">Phosphorylates Ins(1,3,4,5,6)P5 at position 2 to form Ins(1,2,3,4,5,6)P6 (InsP6 or phytate).</text>
</comment>
<dbReference type="GO" id="GO:0035299">
    <property type="term" value="F:inositol-1,3,4,5,6-pentakisphosphate 2-kinase activity"/>
    <property type="evidence" value="ECO:0007669"/>
    <property type="project" value="UniProtKB-EC"/>
</dbReference>
<keyword evidence="1" id="KW-0547">Nucleotide-binding</keyword>
<comment type="catalytic activity">
    <reaction evidence="1">
        <text>1D-myo-inositol 1,3,4,5,6-pentakisphosphate + ATP = 1D-myo-inositol hexakisphosphate + ADP + H(+)</text>
        <dbReference type="Rhea" id="RHEA:20313"/>
        <dbReference type="ChEBI" id="CHEBI:15378"/>
        <dbReference type="ChEBI" id="CHEBI:30616"/>
        <dbReference type="ChEBI" id="CHEBI:57733"/>
        <dbReference type="ChEBI" id="CHEBI:58130"/>
        <dbReference type="ChEBI" id="CHEBI:456216"/>
        <dbReference type="EC" id="2.7.1.158"/>
    </reaction>
</comment>
<evidence type="ECO:0000313" key="2">
    <source>
        <dbReference type="EMBL" id="KNC71940.1"/>
    </source>
</evidence>
<dbReference type="Pfam" id="PF06090">
    <property type="entry name" value="Ins_P5_2-kin"/>
    <property type="match status" value="1"/>
</dbReference>
<organism evidence="2 3">
    <name type="scientific">Sphaeroforma arctica JP610</name>
    <dbReference type="NCBI Taxonomy" id="667725"/>
    <lineage>
        <taxon>Eukaryota</taxon>
        <taxon>Ichthyosporea</taxon>
        <taxon>Ichthyophonida</taxon>
        <taxon>Sphaeroforma</taxon>
    </lineage>
</organism>
<dbReference type="InterPro" id="IPR009286">
    <property type="entry name" value="Ins_P5_2-kin"/>
</dbReference>
<dbReference type="OrthoDB" id="272370at2759"/>
<keyword evidence="1" id="KW-0418">Kinase</keyword>
<name>A0A0L0F5E1_9EUKA</name>
<dbReference type="GO" id="GO:0005524">
    <property type="term" value="F:ATP binding"/>
    <property type="evidence" value="ECO:0007669"/>
    <property type="project" value="UniProtKB-KW"/>
</dbReference>
<keyword evidence="1" id="KW-0067">ATP-binding</keyword>
<gene>
    <name evidence="2" type="ORF">SARC_15515</name>
</gene>
<accession>A0A0L0F5E1</accession>
<dbReference type="EC" id="2.7.1.158" evidence="1"/>
<dbReference type="Proteomes" id="UP000054560">
    <property type="component" value="Unassembled WGS sequence"/>
</dbReference>
<keyword evidence="1" id="KW-0808">Transferase</keyword>
<dbReference type="GeneID" id="25916019"/>
<evidence type="ECO:0000313" key="3">
    <source>
        <dbReference type="Proteomes" id="UP000054560"/>
    </source>
</evidence>